<evidence type="ECO:0008006" key="4">
    <source>
        <dbReference type="Google" id="ProtNLM"/>
    </source>
</evidence>
<keyword evidence="3" id="KW-1185">Reference proteome</keyword>
<proteinExistence type="predicted"/>
<evidence type="ECO:0000256" key="1">
    <source>
        <dbReference type="SAM" id="Phobius"/>
    </source>
</evidence>
<sequence>MSTTRVSNLWSNWDKKVECIFKLDLTEVALLGIGRMPFISEGFSIENNLRQKHFFKEEWSMKMKSSKIFFIALLVVVTMLLMSTAPVMATQPSCSNVNAIINPGNQTVPEASVVNGVRTPTIVTLDGSNSNPKGALKCEWASVSAPSIVLSTSCTYTFTAPEVGPSGAAFGFQLKVTETQTGCTDKTDSKTTTINVTNVITETNRPPVAIASVQVNDVLTNVANEGDSVTLDGTGSSDPDPNTELSYSWAQIVNGTETPFSTDAITTFTAPEVPYPDGASLTFRLTVSDGSLSNTTSDIIVTVKWLNEPPVAEVSCPVSVKEGETVNLVSTSFDNDGDGIASYAWIQNQGLPNADLSRVDLSQPSISFPAPQLTSQYHTMKFQLTVTDNGLPNSTNDGLSDSAACDVEVLDITNPSIQCNVPDDAIWYGSDVTINCTATDVASGLADDNDASFVLKTSVPAGDETGSASTNSKENICDTVNNCIAAVGPYTFKVDRKAPTVSCGTADNAWHATDQSVTCTATDSGSGPASQTVILNTSVAAGTETSNAYTDSQSACDLVGNCSPAGPVTGFKIDRREPQPIGCDSPDGQWHSSDVTLKCHYADGGSGPSTLDVSLTTSVANGSETDNAAASANGFQACDAVNNCAASPSDIVGNKIDKKAPTDITFDDSTISDGGSYYFGFVPPAPTCNATDKGSGLNSCIVTGYNTKVGSHTLTATATDNVGNTSTATLTYTVMAWTLTGFFQPVDMNGVWNTVKNGSTVPLKFQVFAGPTELTDVAVIDTFSVTSVVCPKTGYVADDIEFTTTGNTTLRYDTASYQFIQNWQTPKKPGACYQVMMTTDDGSNLKATFILK</sequence>
<protein>
    <recommendedName>
        <fullName evidence="4">Ig-like domain-containing protein</fullName>
    </recommendedName>
</protein>
<keyword evidence="1" id="KW-1133">Transmembrane helix</keyword>
<evidence type="ECO:0000313" key="2">
    <source>
        <dbReference type="EMBL" id="SPQ02034.1"/>
    </source>
</evidence>
<dbReference type="EMBL" id="OUUY01000138">
    <property type="protein sequence ID" value="SPQ02034.1"/>
    <property type="molecule type" value="Genomic_DNA"/>
</dbReference>
<gene>
    <name evidence="2" type="ORF">NBG4_870006</name>
</gene>
<keyword evidence="1" id="KW-0812">Transmembrane</keyword>
<reference evidence="3" key="1">
    <citation type="submission" date="2018-03" db="EMBL/GenBank/DDBJ databases">
        <authorList>
            <person name="Zecchin S."/>
        </authorList>
    </citation>
    <scope>NUCLEOTIDE SEQUENCE [LARGE SCALE GENOMIC DNA]</scope>
</reference>
<dbReference type="CDD" id="cd00146">
    <property type="entry name" value="PKD"/>
    <property type="match status" value="1"/>
</dbReference>
<dbReference type="NCBIfam" id="NF038114">
    <property type="entry name" value="rightmost"/>
    <property type="match status" value="1"/>
</dbReference>
<accession>A0A2U3QKU8</accession>
<dbReference type="AlphaFoldDB" id="A0A2U3QKU8"/>
<dbReference type="Gene3D" id="2.60.40.10">
    <property type="entry name" value="Immunoglobulins"/>
    <property type="match status" value="3"/>
</dbReference>
<feature type="transmembrane region" description="Helical" evidence="1">
    <location>
        <begin position="68"/>
        <end position="89"/>
    </location>
</feature>
<dbReference type="Proteomes" id="UP000245125">
    <property type="component" value="Unassembled WGS sequence"/>
</dbReference>
<dbReference type="InterPro" id="IPR013783">
    <property type="entry name" value="Ig-like_fold"/>
</dbReference>
<dbReference type="Pfam" id="PF22352">
    <property type="entry name" value="K319L-like_PKD"/>
    <property type="match status" value="1"/>
</dbReference>
<keyword evidence="1" id="KW-0472">Membrane</keyword>
<evidence type="ECO:0000313" key="3">
    <source>
        <dbReference type="Proteomes" id="UP000245125"/>
    </source>
</evidence>
<organism evidence="2 3">
    <name type="scientific">Candidatus Sulfobium mesophilum</name>
    <dbReference type="NCBI Taxonomy" id="2016548"/>
    <lineage>
        <taxon>Bacteria</taxon>
        <taxon>Pseudomonadati</taxon>
        <taxon>Nitrospirota</taxon>
        <taxon>Nitrospiria</taxon>
        <taxon>Nitrospirales</taxon>
        <taxon>Nitrospiraceae</taxon>
        <taxon>Candidatus Sulfobium</taxon>
    </lineage>
</organism>
<name>A0A2U3QKU8_9BACT</name>